<keyword evidence="6 7" id="KW-0503">Monooxygenase</keyword>
<evidence type="ECO:0000256" key="4">
    <source>
        <dbReference type="ARBA" id="ARBA00023002"/>
    </source>
</evidence>
<proteinExistence type="inferred from homology"/>
<gene>
    <name evidence="9" type="ORF">ACIGXA_14650</name>
</gene>
<dbReference type="InterPro" id="IPR017972">
    <property type="entry name" value="Cyt_P450_CS"/>
</dbReference>
<dbReference type="Proteomes" id="UP001614394">
    <property type="component" value="Unassembled WGS sequence"/>
</dbReference>
<evidence type="ECO:0000256" key="6">
    <source>
        <dbReference type="ARBA" id="ARBA00023033"/>
    </source>
</evidence>
<dbReference type="RefSeq" id="WP_399648560.1">
    <property type="nucleotide sequence ID" value="NZ_JBITYG010000004.1"/>
</dbReference>
<comment type="caution">
    <text evidence="9">The sequence shown here is derived from an EMBL/GenBank/DDBJ whole genome shotgun (WGS) entry which is preliminary data.</text>
</comment>
<sequence>MSQHHRITPYTTGTAPGRWWLLGHAARIMKDPLAFLTSLSAHADLVRISIGPWHGLVVCHPDLVHRVLMDDRTFDKDGPIYEQSKRTLGEGLVTCPHQAHRRQRRLLQPAFRRDRLPAYAATMTGHIDTMTRSWADGQTIEAFSCMHANSARVATATLFAAGPDEAAITEMVRCIDIIVKAGFWNMFAPLGRQLAPWNRRCARAQATLNATIDGIISDYRRRGRRHEDMLSLLLEARDEARDGDGSNGDGSNEDGTDQDGTDGLAPSEIHDQVMSFLMAGIDTTGSTMAWACHLLAENPGIQERVRAEVHTVLRGRAAEWHDLPRLELTGRVISEALRLYPPGWLFTRTVTQDSRLGDTVLPRGTTVIFSPYQMHRQGGLFPDPERFDPDRWLTTPAGRLPRGAYIPFSAGARQCIGNDFGLTEATLTLATVIDRWHLHPRPGSPVRPVPGLALRPTPIPLRLRRTSHDASTDADGPAGA</sequence>
<dbReference type="InterPro" id="IPR036396">
    <property type="entry name" value="Cyt_P450_sf"/>
</dbReference>
<reference evidence="9 10" key="1">
    <citation type="submission" date="2024-10" db="EMBL/GenBank/DDBJ databases">
        <title>The Natural Products Discovery Center: Release of the First 8490 Sequenced Strains for Exploring Actinobacteria Biosynthetic Diversity.</title>
        <authorList>
            <person name="Kalkreuter E."/>
            <person name="Kautsar S.A."/>
            <person name="Yang D."/>
            <person name="Bader C.D."/>
            <person name="Teijaro C.N."/>
            <person name="Fluegel L."/>
            <person name="Davis C.M."/>
            <person name="Simpson J.R."/>
            <person name="Lauterbach L."/>
            <person name="Steele A.D."/>
            <person name="Gui C."/>
            <person name="Meng S."/>
            <person name="Li G."/>
            <person name="Viehrig K."/>
            <person name="Ye F."/>
            <person name="Su P."/>
            <person name="Kiefer A.F."/>
            <person name="Nichols A."/>
            <person name="Cepeda A.J."/>
            <person name="Yan W."/>
            <person name="Fan B."/>
            <person name="Jiang Y."/>
            <person name="Adhikari A."/>
            <person name="Zheng C.-J."/>
            <person name="Schuster L."/>
            <person name="Cowan T.M."/>
            <person name="Smanski M.J."/>
            <person name="Chevrette M.G."/>
            <person name="De Carvalho L.P.S."/>
            <person name="Shen B."/>
        </authorList>
    </citation>
    <scope>NUCLEOTIDE SEQUENCE [LARGE SCALE GENOMIC DNA]</scope>
    <source>
        <strain evidence="9 10">NPDC053399</strain>
    </source>
</reference>
<dbReference type="PROSITE" id="PS00086">
    <property type="entry name" value="CYTOCHROME_P450"/>
    <property type="match status" value="1"/>
</dbReference>
<keyword evidence="2 7" id="KW-0349">Heme</keyword>
<organism evidence="9 10">
    <name type="scientific">Streptomyces fildesensis</name>
    <dbReference type="NCBI Taxonomy" id="375757"/>
    <lineage>
        <taxon>Bacteria</taxon>
        <taxon>Bacillati</taxon>
        <taxon>Actinomycetota</taxon>
        <taxon>Actinomycetes</taxon>
        <taxon>Kitasatosporales</taxon>
        <taxon>Streptomycetaceae</taxon>
        <taxon>Streptomyces</taxon>
    </lineage>
</organism>
<dbReference type="InterPro" id="IPR002401">
    <property type="entry name" value="Cyt_P450_E_grp-I"/>
</dbReference>
<dbReference type="PANTHER" id="PTHR24291">
    <property type="entry name" value="CYTOCHROME P450 FAMILY 4"/>
    <property type="match status" value="1"/>
</dbReference>
<evidence type="ECO:0000313" key="10">
    <source>
        <dbReference type="Proteomes" id="UP001614394"/>
    </source>
</evidence>
<evidence type="ECO:0000256" key="2">
    <source>
        <dbReference type="ARBA" id="ARBA00022617"/>
    </source>
</evidence>
<dbReference type="Pfam" id="PF00067">
    <property type="entry name" value="p450"/>
    <property type="match status" value="1"/>
</dbReference>
<feature type="region of interest" description="Disordered" evidence="8">
    <location>
        <begin position="240"/>
        <end position="265"/>
    </location>
</feature>
<dbReference type="PANTHER" id="PTHR24291:SF50">
    <property type="entry name" value="BIFUNCTIONAL ALBAFLAVENONE MONOOXYGENASE_TERPENE SYNTHASE"/>
    <property type="match status" value="1"/>
</dbReference>
<evidence type="ECO:0000256" key="3">
    <source>
        <dbReference type="ARBA" id="ARBA00022723"/>
    </source>
</evidence>
<dbReference type="SUPFAM" id="SSF48264">
    <property type="entry name" value="Cytochrome P450"/>
    <property type="match status" value="1"/>
</dbReference>
<dbReference type="EMBL" id="JBITYG010000004">
    <property type="protein sequence ID" value="MFI9101755.1"/>
    <property type="molecule type" value="Genomic_DNA"/>
</dbReference>
<comment type="similarity">
    <text evidence="1 7">Belongs to the cytochrome P450 family.</text>
</comment>
<dbReference type="InterPro" id="IPR001128">
    <property type="entry name" value="Cyt_P450"/>
</dbReference>
<keyword evidence="4 7" id="KW-0560">Oxidoreductase</keyword>
<accession>A0ABW8C5P5</accession>
<dbReference type="CDD" id="cd11049">
    <property type="entry name" value="CYP170A1-like"/>
    <property type="match status" value="1"/>
</dbReference>
<evidence type="ECO:0000313" key="9">
    <source>
        <dbReference type="EMBL" id="MFI9101755.1"/>
    </source>
</evidence>
<keyword evidence="10" id="KW-1185">Reference proteome</keyword>
<dbReference type="PRINTS" id="PR00463">
    <property type="entry name" value="EP450I"/>
</dbReference>
<evidence type="ECO:0000256" key="5">
    <source>
        <dbReference type="ARBA" id="ARBA00023004"/>
    </source>
</evidence>
<dbReference type="InterPro" id="IPR050196">
    <property type="entry name" value="Cytochrome_P450_Monoox"/>
</dbReference>
<feature type="compositionally biased region" description="Acidic residues" evidence="8">
    <location>
        <begin position="251"/>
        <end position="260"/>
    </location>
</feature>
<evidence type="ECO:0000256" key="7">
    <source>
        <dbReference type="RuleBase" id="RU000461"/>
    </source>
</evidence>
<dbReference type="PRINTS" id="PR00385">
    <property type="entry name" value="P450"/>
</dbReference>
<dbReference type="Gene3D" id="1.10.630.10">
    <property type="entry name" value="Cytochrome P450"/>
    <property type="match status" value="1"/>
</dbReference>
<protein>
    <submittedName>
        <fullName evidence="9">Cytochrome P450</fullName>
    </submittedName>
</protein>
<evidence type="ECO:0000256" key="1">
    <source>
        <dbReference type="ARBA" id="ARBA00010617"/>
    </source>
</evidence>
<keyword evidence="3 7" id="KW-0479">Metal-binding</keyword>
<evidence type="ECO:0000256" key="8">
    <source>
        <dbReference type="SAM" id="MobiDB-lite"/>
    </source>
</evidence>
<keyword evidence="5 7" id="KW-0408">Iron</keyword>
<name>A0ABW8C5P5_9ACTN</name>